<protein>
    <submittedName>
        <fullName evidence="2">Uncharacterized protein</fullName>
    </submittedName>
</protein>
<evidence type="ECO:0000256" key="1">
    <source>
        <dbReference type="SAM" id="Phobius"/>
    </source>
</evidence>
<keyword evidence="1" id="KW-1133">Transmembrane helix</keyword>
<sequence>MRYKWEYSLVAVMLLVMITTFWFSKVVLGI</sequence>
<evidence type="ECO:0000313" key="2">
    <source>
        <dbReference type="EMBL" id="DAG04844.1"/>
    </source>
</evidence>
<dbReference type="EMBL" id="BK016245">
    <property type="protein sequence ID" value="DAG04844.1"/>
    <property type="molecule type" value="Genomic_DNA"/>
</dbReference>
<keyword evidence="1" id="KW-0812">Transmembrane</keyword>
<keyword evidence="1" id="KW-0472">Membrane</keyword>
<reference evidence="2" key="1">
    <citation type="journal article" date="2021" name="Proc. Natl. Acad. Sci. U.S.A.">
        <title>A Catalog of Tens of Thousands of Viruses from Human Metagenomes Reveals Hidden Associations with Chronic Diseases.</title>
        <authorList>
            <person name="Tisza M.J."/>
            <person name="Buck C.B."/>
        </authorList>
    </citation>
    <scope>NUCLEOTIDE SEQUENCE</scope>
    <source>
        <strain evidence="2">CtGa111</strain>
    </source>
</reference>
<name>A0A8S5VDP3_9CAUD</name>
<proteinExistence type="predicted"/>
<accession>A0A8S5VDP3</accession>
<organism evidence="2">
    <name type="scientific">Siphoviridae sp. ctGa111</name>
    <dbReference type="NCBI Taxonomy" id="2825413"/>
    <lineage>
        <taxon>Viruses</taxon>
        <taxon>Duplodnaviria</taxon>
        <taxon>Heunggongvirae</taxon>
        <taxon>Uroviricota</taxon>
        <taxon>Caudoviricetes</taxon>
    </lineage>
</organism>
<feature type="transmembrane region" description="Helical" evidence="1">
    <location>
        <begin position="7"/>
        <end position="24"/>
    </location>
</feature>